<dbReference type="EMBL" id="BKCJ010001714">
    <property type="protein sequence ID" value="GEU43477.1"/>
    <property type="molecule type" value="Genomic_DNA"/>
</dbReference>
<sequence length="123" mass="13860">MEATFDTSQDTPTTDIVKSTTTNVGCDASMLLKPTEVMGSEKITLPNESVPANEPDQIRKITRYDKELDEKRKALVSLENEERKPAGVKLEHKKIWMLLTNFQVPGPSSIIFALQVKRIILFI</sequence>
<reference evidence="1" key="1">
    <citation type="journal article" date="2019" name="Sci. Rep.">
        <title>Draft genome of Tanacetum cinerariifolium, the natural source of mosquito coil.</title>
        <authorList>
            <person name="Yamashiro T."/>
            <person name="Shiraishi A."/>
            <person name="Satake H."/>
            <person name="Nakayama K."/>
        </authorList>
    </citation>
    <scope>NUCLEOTIDE SEQUENCE</scope>
</reference>
<comment type="caution">
    <text evidence="1">The sequence shown here is derived from an EMBL/GenBank/DDBJ whole genome shotgun (WGS) entry which is preliminary data.</text>
</comment>
<proteinExistence type="predicted"/>
<dbReference type="AlphaFoldDB" id="A0A6L2K437"/>
<evidence type="ECO:0000313" key="1">
    <source>
        <dbReference type="EMBL" id="GEU43477.1"/>
    </source>
</evidence>
<protein>
    <submittedName>
        <fullName evidence="1">Uncharacterized protein</fullName>
    </submittedName>
</protein>
<accession>A0A6L2K437</accession>
<name>A0A6L2K437_TANCI</name>
<organism evidence="1">
    <name type="scientific">Tanacetum cinerariifolium</name>
    <name type="common">Dalmatian daisy</name>
    <name type="synonym">Chrysanthemum cinerariifolium</name>
    <dbReference type="NCBI Taxonomy" id="118510"/>
    <lineage>
        <taxon>Eukaryota</taxon>
        <taxon>Viridiplantae</taxon>
        <taxon>Streptophyta</taxon>
        <taxon>Embryophyta</taxon>
        <taxon>Tracheophyta</taxon>
        <taxon>Spermatophyta</taxon>
        <taxon>Magnoliopsida</taxon>
        <taxon>eudicotyledons</taxon>
        <taxon>Gunneridae</taxon>
        <taxon>Pentapetalae</taxon>
        <taxon>asterids</taxon>
        <taxon>campanulids</taxon>
        <taxon>Asterales</taxon>
        <taxon>Asteraceae</taxon>
        <taxon>Asteroideae</taxon>
        <taxon>Anthemideae</taxon>
        <taxon>Anthemidinae</taxon>
        <taxon>Tanacetum</taxon>
    </lineage>
</organism>
<gene>
    <name evidence="1" type="ORF">Tci_015455</name>
</gene>